<sequence length="208" mass="24086">MLKTILHTDRMTVLHRHLEDSGTLRGPGPPGFPSRLGNNVPIDLEDLKDDDKAVVPEHGYPSWLYPLAMYIQQPKFPLVFAQFLYKFSHPDELVAPSTIDECPAFEGAIKVGMEALEIRRVLLFFSFEYWRKNFSCMWVVKQELDRHGQPTLEVIHVDSIAQAAHLLPIYGDSRVPENFHYHCALDSYRTFFVNHYVDHHAHKFIGRD</sequence>
<accession>A0AAD4Q7S1</accession>
<dbReference type="Proteomes" id="UP001201163">
    <property type="component" value="Unassembled WGS sequence"/>
</dbReference>
<evidence type="ECO:0000313" key="2">
    <source>
        <dbReference type="Proteomes" id="UP001201163"/>
    </source>
</evidence>
<dbReference type="AlphaFoldDB" id="A0AAD4Q7S1"/>
<name>A0AAD4Q7S1_9AGAM</name>
<protein>
    <submittedName>
        <fullName evidence="1">Uncharacterized protein</fullName>
    </submittedName>
</protein>
<evidence type="ECO:0000313" key="1">
    <source>
        <dbReference type="EMBL" id="KAH8979015.1"/>
    </source>
</evidence>
<comment type="caution">
    <text evidence="1">The sequence shown here is derived from an EMBL/GenBank/DDBJ whole genome shotgun (WGS) entry which is preliminary data.</text>
</comment>
<reference evidence="1" key="1">
    <citation type="submission" date="2022-01" db="EMBL/GenBank/DDBJ databases">
        <title>Comparative genomics reveals a dynamic genome evolution in the ectomycorrhizal milk-cap (Lactarius) mushrooms.</title>
        <authorList>
            <consortium name="DOE Joint Genome Institute"/>
            <person name="Lebreton A."/>
            <person name="Tang N."/>
            <person name="Kuo A."/>
            <person name="LaButti K."/>
            <person name="Drula E."/>
            <person name="Barry K."/>
            <person name="Clum A."/>
            <person name="Lipzen A."/>
            <person name="Mousain D."/>
            <person name="Ng V."/>
            <person name="Wang R."/>
            <person name="Wang X."/>
            <person name="Dai Y."/>
            <person name="Henrissat B."/>
            <person name="Grigoriev I.V."/>
            <person name="Guerin-Laguette A."/>
            <person name="Yu F."/>
            <person name="Martin F.M."/>
        </authorList>
    </citation>
    <scope>NUCLEOTIDE SEQUENCE</scope>
    <source>
        <strain evidence="1">QP</strain>
    </source>
</reference>
<organism evidence="1 2">
    <name type="scientific">Lactarius akahatsu</name>
    <dbReference type="NCBI Taxonomy" id="416441"/>
    <lineage>
        <taxon>Eukaryota</taxon>
        <taxon>Fungi</taxon>
        <taxon>Dikarya</taxon>
        <taxon>Basidiomycota</taxon>
        <taxon>Agaricomycotina</taxon>
        <taxon>Agaricomycetes</taxon>
        <taxon>Russulales</taxon>
        <taxon>Russulaceae</taxon>
        <taxon>Lactarius</taxon>
    </lineage>
</organism>
<dbReference type="EMBL" id="JAKELL010000189">
    <property type="protein sequence ID" value="KAH8979015.1"/>
    <property type="molecule type" value="Genomic_DNA"/>
</dbReference>
<gene>
    <name evidence="1" type="ORF">EDB92DRAFT_1821230</name>
</gene>
<proteinExistence type="predicted"/>
<keyword evidence="2" id="KW-1185">Reference proteome</keyword>